<evidence type="ECO:0000256" key="1">
    <source>
        <dbReference type="SAM" id="Phobius"/>
    </source>
</evidence>
<dbReference type="InterPro" id="IPR050229">
    <property type="entry name" value="GlpE_sulfurtransferase"/>
</dbReference>
<dbReference type="Pfam" id="PF00581">
    <property type="entry name" value="Rhodanese"/>
    <property type="match status" value="1"/>
</dbReference>
<protein>
    <submittedName>
        <fullName evidence="3">Rhodanese-related sulfurtransferase</fullName>
    </submittedName>
</protein>
<gene>
    <name evidence="3" type="primary">yibN</name>
    <name evidence="3" type="ORF">Llan_1820</name>
</gene>
<reference evidence="3 4" key="1">
    <citation type="submission" date="2015-11" db="EMBL/GenBank/DDBJ databases">
        <title>Genomic analysis of 38 Legionella species identifies large and diverse effector repertoires.</title>
        <authorList>
            <person name="Burstein D."/>
            <person name="Amaro F."/>
            <person name="Zusman T."/>
            <person name="Lifshitz Z."/>
            <person name="Cohen O."/>
            <person name="Gilbert J.A."/>
            <person name="Pupko T."/>
            <person name="Shuman H.A."/>
            <person name="Segal G."/>
        </authorList>
    </citation>
    <scope>NUCLEOTIDE SEQUENCE [LARGE SCALE GENOMIC DNA]</scope>
    <source>
        <strain evidence="3 4">ATCC 49751</strain>
    </source>
</reference>
<accession>A0A0W0VKG0</accession>
<dbReference type="Proteomes" id="UP000054869">
    <property type="component" value="Unassembled WGS sequence"/>
</dbReference>
<dbReference type="SMART" id="SM00450">
    <property type="entry name" value="RHOD"/>
    <property type="match status" value="1"/>
</dbReference>
<comment type="caution">
    <text evidence="3">The sequence shown here is derived from an EMBL/GenBank/DDBJ whole genome shotgun (WGS) entry which is preliminary data.</text>
</comment>
<dbReference type="Gene3D" id="3.40.250.10">
    <property type="entry name" value="Rhodanese-like domain"/>
    <property type="match status" value="1"/>
</dbReference>
<dbReference type="InterPro" id="IPR001763">
    <property type="entry name" value="Rhodanese-like_dom"/>
</dbReference>
<keyword evidence="1" id="KW-0472">Membrane</keyword>
<dbReference type="OrthoDB" id="9808735at2"/>
<keyword evidence="4" id="KW-1185">Reference proteome</keyword>
<dbReference type="RefSeq" id="WP_028373568.1">
    <property type="nucleotide sequence ID" value="NZ_CAAAJD010000019.1"/>
</dbReference>
<sequence>MGQLGQFIVNHWVLWLTLLIILILIFVNELLALKKRAKELSPQAAVDLINHENAVVIDLRDVETFRSGHIIDSIRANTEDFEQQRMEKYKTKPVILVCARGIHSAQLAAKLKLAGFTQPLVLSGGITAWQAAGLPIVKGK</sequence>
<keyword evidence="3" id="KW-0808">Transferase</keyword>
<dbReference type="STRING" id="45067.Llan_1820"/>
<dbReference type="InterPro" id="IPR036873">
    <property type="entry name" value="Rhodanese-like_dom_sf"/>
</dbReference>
<proteinExistence type="predicted"/>
<organism evidence="3 4">
    <name type="scientific">Legionella lansingensis</name>
    <dbReference type="NCBI Taxonomy" id="45067"/>
    <lineage>
        <taxon>Bacteria</taxon>
        <taxon>Pseudomonadati</taxon>
        <taxon>Pseudomonadota</taxon>
        <taxon>Gammaproteobacteria</taxon>
        <taxon>Legionellales</taxon>
        <taxon>Legionellaceae</taxon>
        <taxon>Legionella</taxon>
    </lineage>
</organism>
<dbReference type="PATRIC" id="fig|45067.4.peg.1910"/>
<dbReference type="CDD" id="cd00158">
    <property type="entry name" value="RHOD"/>
    <property type="match status" value="1"/>
</dbReference>
<dbReference type="eggNOG" id="COG0607">
    <property type="taxonomic scope" value="Bacteria"/>
</dbReference>
<evidence type="ECO:0000313" key="3">
    <source>
        <dbReference type="EMBL" id="KTD20567.1"/>
    </source>
</evidence>
<name>A0A0W0VKG0_9GAMM</name>
<dbReference type="GO" id="GO:0016740">
    <property type="term" value="F:transferase activity"/>
    <property type="evidence" value="ECO:0007669"/>
    <property type="project" value="UniProtKB-KW"/>
</dbReference>
<dbReference type="PANTHER" id="PTHR43031">
    <property type="entry name" value="FAD-DEPENDENT OXIDOREDUCTASE"/>
    <property type="match status" value="1"/>
</dbReference>
<dbReference type="SUPFAM" id="SSF52821">
    <property type="entry name" value="Rhodanese/Cell cycle control phosphatase"/>
    <property type="match status" value="1"/>
</dbReference>
<dbReference type="PANTHER" id="PTHR43031:SF18">
    <property type="entry name" value="RHODANESE-RELATED SULFURTRANSFERASES"/>
    <property type="match status" value="1"/>
</dbReference>
<dbReference type="AlphaFoldDB" id="A0A0W0VKG0"/>
<feature type="domain" description="Rhodanese" evidence="2">
    <location>
        <begin position="50"/>
        <end position="138"/>
    </location>
</feature>
<keyword evidence="1" id="KW-0812">Transmembrane</keyword>
<dbReference type="EMBL" id="LNYI01000038">
    <property type="protein sequence ID" value="KTD20567.1"/>
    <property type="molecule type" value="Genomic_DNA"/>
</dbReference>
<evidence type="ECO:0000259" key="2">
    <source>
        <dbReference type="PROSITE" id="PS50206"/>
    </source>
</evidence>
<feature type="transmembrane region" description="Helical" evidence="1">
    <location>
        <begin position="12"/>
        <end position="33"/>
    </location>
</feature>
<keyword evidence="1" id="KW-1133">Transmembrane helix</keyword>
<dbReference type="PROSITE" id="PS50206">
    <property type="entry name" value="RHODANESE_3"/>
    <property type="match status" value="1"/>
</dbReference>
<evidence type="ECO:0000313" key="4">
    <source>
        <dbReference type="Proteomes" id="UP000054869"/>
    </source>
</evidence>